<dbReference type="Pfam" id="PF03017">
    <property type="entry name" value="Transposase_23"/>
    <property type="match status" value="1"/>
</dbReference>
<gene>
    <name evidence="5" type="ORF">U9M48_000755</name>
</gene>
<evidence type="ECO:0000256" key="2">
    <source>
        <dbReference type="SAM" id="MobiDB-lite"/>
    </source>
</evidence>
<keyword evidence="6" id="KW-1185">Reference proteome</keyword>
<proteinExistence type="predicted"/>
<organism evidence="5 6">
    <name type="scientific">Paspalum notatum var. saurae</name>
    <dbReference type="NCBI Taxonomy" id="547442"/>
    <lineage>
        <taxon>Eukaryota</taxon>
        <taxon>Viridiplantae</taxon>
        <taxon>Streptophyta</taxon>
        <taxon>Embryophyta</taxon>
        <taxon>Tracheophyta</taxon>
        <taxon>Spermatophyta</taxon>
        <taxon>Magnoliopsida</taxon>
        <taxon>Liliopsida</taxon>
        <taxon>Poales</taxon>
        <taxon>Poaceae</taxon>
        <taxon>PACMAD clade</taxon>
        <taxon>Panicoideae</taxon>
        <taxon>Andropogonodae</taxon>
        <taxon>Paspaleae</taxon>
        <taxon>Paspalinae</taxon>
        <taxon>Paspalum</taxon>
    </lineage>
</organism>
<dbReference type="InterPro" id="IPR004252">
    <property type="entry name" value="Probable_transposase_24"/>
</dbReference>
<feature type="compositionally biased region" description="Polar residues" evidence="2">
    <location>
        <begin position="236"/>
        <end position="247"/>
    </location>
</feature>
<feature type="domain" description="Transposase Tnp1/En/Spm-like" evidence="3">
    <location>
        <begin position="679"/>
        <end position="741"/>
    </location>
</feature>
<feature type="region of interest" description="Disordered" evidence="2">
    <location>
        <begin position="584"/>
        <end position="608"/>
    </location>
</feature>
<feature type="domain" description="DUF4216" evidence="4">
    <location>
        <begin position="65"/>
        <end position="142"/>
    </location>
</feature>
<evidence type="ECO:0008006" key="7">
    <source>
        <dbReference type="Google" id="ProtNLM"/>
    </source>
</evidence>
<evidence type="ECO:0000313" key="5">
    <source>
        <dbReference type="EMBL" id="WVZ49389.1"/>
    </source>
</evidence>
<dbReference type="InterPro" id="IPR025312">
    <property type="entry name" value="DUF4216"/>
</dbReference>
<reference evidence="5 6" key="1">
    <citation type="submission" date="2024-02" db="EMBL/GenBank/DDBJ databases">
        <title>High-quality chromosome-scale genome assembly of Pensacola bahiagrass (Paspalum notatum Flugge var. saurae).</title>
        <authorList>
            <person name="Vega J.M."/>
            <person name="Podio M."/>
            <person name="Orjuela J."/>
            <person name="Siena L.A."/>
            <person name="Pessino S.C."/>
            <person name="Combes M.C."/>
            <person name="Mariac C."/>
            <person name="Albertini E."/>
            <person name="Pupilli F."/>
            <person name="Ortiz J.P.A."/>
            <person name="Leblanc O."/>
        </authorList>
    </citation>
    <scope>NUCLEOTIDE SEQUENCE [LARGE SCALE GENOMIC DNA]</scope>
    <source>
        <strain evidence="5">R1</strain>
        <tissue evidence="5">Leaf</tissue>
    </source>
</reference>
<accession>A0AAQ3PIH1</accession>
<feature type="non-terminal residue" evidence="5">
    <location>
        <position position="1"/>
    </location>
</feature>
<dbReference type="AlphaFoldDB" id="A0AAQ3PIH1"/>
<evidence type="ECO:0000259" key="3">
    <source>
        <dbReference type="Pfam" id="PF03017"/>
    </source>
</evidence>
<evidence type="ECO:0000256" key="1">
    <source>
        <dbReference type="SAM" id="Coils"/>
    </source>
</evidence>
<name>A0AAQ3PIH1_PASNO</name>
<sequence>MMVARKYSSYTINGFNFHTHSYDEGRPVQNSGVVVVAESACFERGRNDDIIIGNKTYYGIIKEIIELNYHHKENVVLFKCDWVDNHVQNKWVKTDQFGIRDVNFKHLFNTGEKISDEPFILASQAFQVFYVPDPIDTEWAAVVQSKPRELYDVDNLENEDTYNCSEQAMLLPDLTGNVIVDIVNGVVPSVRTDIDGENMANTRRNSNDAPVNAYEQQRLATIAENKRKLACLNLPSGETTQPAGQSNKRIKRTHRTSVVPTEGRNLRARPQRNYNKNANGDISEDLVINQSDGDFLCDNEAGKGRGITRLDDIFARTSNMPKIKITLNQHGQPVGNDCRKFSSYIGCLARKRLSVACADWRLVDAEEKYKEKYDIDDAAFNWFLASAGKKWEEFKATLKGQYFNENLTNEELKTKVGDRAHTASAKLNRSKLEESHTSGSKSFACSGYEMEKKLGRPPRRDELYIKTHTRKNEVPLGQSEPIINKLKAIVEARPELKERSIQQGDAFAAVCGEKEPRGRVRVLGLCPTPQDVGTPWYTPTRLQMEVLARKKLQSEKAALEQRIADMQAEIQNQRMERDRQNVEIASHNGSNSRVHSQSPREEHIDDDEAHDEAQFEEDAYADNHCEEHDHLLLSRGGIAPSMQPNQHYQIRPTRANTPARPRNVASTCFSHDELVGEDVILYAMLRSDPVAKGTITSTNPNTMLGDQKLGTQFCEVVVNVVLKRETDLPRPYNNMETMADAYMMPVAWPYKRLKVSKASKSSHDATGM</sequence>
<evidence type="ECO:0000313" key="6">
    <source>
        <dbReference type="Proteomes" id="UP001341281"/>
    </source>
</evidence>
<dbReference type="InterPro" id="IPR004264">
    <property type="entry name" value="Transposase_23"/>
</dbReference>
<dbReference type="Pfam" id="PF03004">
    <property type="entry name" value="Transposase_24"/>
    <property type="match status" value="1"/>
</dbReference>
<evidence type="ECO:0000259" key="4">
    <source>
        <dbReference type="Pfam" id="PF13952"/>
    </source>
</evidence>
<feature type="region of interest" description="Disordered" evidence="2">
    <location>
        <begin position="234"/>
        <end position="259"/>
    </location>
</feature>
<protein>
    <recommendedName>
        <fullName evidence="7">DUF4216 domain-containing protein</fullName>
    </recommendedName>
</protein>
<feature type="compositionally biased region" description="Polar residues" evidence="2">
    <location>
        <begin position="587"/>
        <end position="597"/>
    </location>
</feature>
<dbReference type="EMBL" id="CP144745">
    <property type="protein sequence ID" value="WVZ49389.1"/>
    <property type="molecule type" value="Genomic_DNA"/>
</dbReference>
<dbReference type="PANTHER" id="PTHR48258">
    <property type="entry name" value="DUF4218 DOMAIN-CONTAINING PROTEIN-RELATED"/>
    <property type="match status" value="1"/>
</dbReference>
<dbReference type="Proteomes" id="UP001341281">
    <property type="component" value="Chromosome 01"/>
</dbReference>
<feature type="coiled-coil region" evidence="1">
    <location>
        <begin position="542"/>
        <end position="583"/>
    </location>
</feature>
<dbReference type="Pfam" id="PF13952">
    <property type="entry name" value="DUF4216"/>
    <property type="match status" value="1"/>
</dbReference>
<keyword evidence="1" id="KW-0175">Coiled coil</keyword>